<keyword evidence="7 8" id="KW-0573">Peptidoglycan synthesis</keyword>
<evidence type="ECO:0000313" key="12">
    <source>
        <dbReference type="Proteomes" id="UP000199595"/>
    </source>
</evidence>
<feature type="binding site" evidence="7">
    <location>
        <begin position="108"/>
        <end position="114"/>
    </location>
    <ligand>
        <name>ATP</name>
        <dbReference type="ChEBI" id="CHEBI:30616"/>
    </ligand>
</feature>
<accession>A0A1H3EB14</accession>
<dbReference type="NCBIfam" id="TIGR01087">
    <property type="entry name" value="murD"/>
    <property type="match status" value="1"/>
</dbReference>
<comment type="function">
    <text evidence="7 8">Cell wall formation. Catalyzes the addition of glutamate to the nucleotide precursor UDP-N-acetylmuramoyl-L-alanine (UMA).</text>
</comment>
<dbReference type="InterPro" id="IPR036615">
    <property type="entry name" value="Mur_ligase_C_dom_sf"/>
</dbReference>
<sequence>MKLVVLGAGESGVGTAILGKQKGYEVFVSDKGAIAEKYREVLLNNNIPFEEKIHTESKIIDADVVMKSPGIPDKVALIQKLVKQGVSVVSEIEFAAEYTNNQIVGITGSNGKTTTTMLTNHLLKKVGLNVGMAGNIGDSFAQQVADANSDLYVLELSSFQLDGIVKFAPHIAIITNITPDHLDRYEYKFENYINSKFRITKNQTEKDYLIYDYDDEVIRDWLSENKVKATLLPFSLVEKLDQGVYLEDNNIVVKYKTEEKIMSIKTLALKGKHNTKNAMAAAMTASLLKVRSNSIRESLEDFEGAEHRLENVLKINGVQYINDSKATNVNATFYALESVKTPTVWIVGGVDKGNDYLELMSLVREKVKAIVCLGVENQKIINAFSNVVDLIVETAGAEEAVKVAYKIAEKGDTVLLSPACASFDLFENYEDRGRKFKNAVRAL</sequence>
<dbReference type="EMBL" id="FNNJ01000009">
    <property type="protein sequence ID" value="SDX75438.1"/>
    <property type="molecule type" value="Genomic_DNA"/>
</dbReference>
<name>A0A1H3EB14_9FLAO</name>
<keyword evidence="12" id="KW-1185">Reference proteome</keyword>
<evidence type="ECO:0000313" key="11">
    <source>
        <dbReference type="EMBL" id="SDX75438.1"/>
    </source>
</evidence>
<keyword evidence="7 8" id="KW-0131">Cell cycle</keyword>
<dbReference type="UniPathway" id="UPA00219"/>
<keyword evidence="5 7" id="KW-0547">Nucleotide-binding</keyword>
<dbReference type="OrthoDB" id="9809796at2"/>
<keyword evidence="4 7" id="KW-0436">Ligase</keyword>
<dbReference type="Gene3D" id="3.40.50.720">
    <property type="entry name" value="NAD(P)-binding Rossmann-like Domain"/>
    <property type="match status" value="1"/>
</dbReference>
<proteinExistence type="inferred from homology"/>
<dbReference type="GO" id="GO:0008360">
    <property type="term" value="P:regulation of cell shape"/>
    <property type="evidence" value="ECO:0007669"/>
    <property type="project" value="UniProtKB-KW"/>
</dbReference>
<dbReference type="SUPFAM" id="SSF51984">
    <property type="entry name" value="MurCD N-terminal domain"/>
    <property type="match status" value="1"/>
</dbReference>
<organism evidence="11 12">
    <name type="scientific">Lutibacter oricola</name>
    <dbReference type="NCBI Taxonomy" id="762486"/>
    <lineage>
        <taxon>Bacteria</taxon>
        <taxon>Pseudomonadati</taxon>
        <taxon>Bacteroidota</taxon>
        <taxon>Flavobacteriia</taxon>
        <taxon>Flavobacteriales</taxon>
        <taxon>Flavobacteriaceae</taxon>
        <taxon>Lutibacter</taxon>
    </lineage>
</organism>
<evidence type="ECO:0000256" key="4">
    <source>
        <dbReference type="ARBA" id="ARBA00022598"/>
    </source>
</evidence>
<dbReference type="PANTHER" id="PTHR43692:SF1">
    <property type="entry name" value="UDP-N-ACETYLMURAMOYLALANINE--D-GLUTAMATE LIGASE"/>
    <property type="match status" value="1"/>
</dbReference>
<dbReference type="RefSeq" id="WP_090124732.1">
    <property type="nucleotide sequence ID" value="NZ_FNNJ01000009.1"/>
</dbReference>
<dbReference type="GO" id="GO:0008764">
    <property type="term" value="F:UDP-N-acetylmuramoylalanine-D-glutamate ligase activity"/>
    <property type="evidence" value="ECO:0007669"/>
    <property type="project" value="UniProtKB-UniRule"/>
</dbReference>
<dbReference type="GO" id="GO:0051301">
    <property type="term" value="P:cell division"/>
    <property type="evidence" value="ECO:0007669"/>
    <property type="project" value="UniProtKB-KW"/>
</dbReference>
<dbReference type="Proteomes" id="UP000199595">
    <property type="component" value="Unassembled WGS sequence"/>
</dbReference>
<keyword evidence="7 8" id="KW-0133">Cell shape</keyword>
<dbReference type="Pfam" id="PF08245">
    <property type="entry name" value="Mur_ligase_M"/>
    <property type="match status" value="1"/>
</dbReference>
<dbReference type="GO" id="GO:0009252">
    <property type="term" value="P:peptidoglycan biosynthetic process"/>
    <property type="evidence" value="ECO:0007669"/>
    <property type="project" value="UniProtKB-UniRule"/>
</dbReference>
<reference evidence="11 12" key="1">
    <citation type="submission" date="2016-10" db="EMBL/GenBank/DDBJ databases">
        <authorList>
            <person name="de Groot N.N."/>
        </authorList>
    </citation>
    <scope>NUCLEOTIDE SEQUENCE [LARGE SCALE GENOMIC DNA]</scope>
    <source>
        <strain evidence="11 12">DSM 24956</strain>
    </source>
</reference>
<dbReference type="AlphaFoldDB" id="A0A1H3EB14"/>
<dbReference type="InterPro" id="IPR013221">
    <property type="entry name" value="Mur_ligase_cen"/>
</dbReference>
<feature type="domain" description="Mur ligase C-terminal" evidence="9">
    <location>
        <begin position="307"/>
        <end position="420"/>
    </location>
</feature>
<evidence type="ECO:0000259" key="10">
    <source>
        <dbReference type="Pfam" id="PF08245"/>
    </source>
</evidence>
<protein>
    <recommendedName>
        <fullName evidence="7 8">UDP-N-acetylmuramoylalanine--D-glutamate ligase</fullName>
        <ecNumber evidence="7 8">6.3.2.9</ecNumber>
    </recommendedName>
    <alternativeName>
        <fullName evidence="7">D-glutamic acid-adding enzyme</fullName>
    </alternativeName>
    <alternativeName>
        <fullName evidence="7">UDP-N-acetylmuramoyl-L-alanyl-D-glutamate synthetase</fullName>
    </alternativeName>
</protein>
<keyword evidence="7 8" id="KW-0961">Cell wall biogenesis/degradation</keyword>
<gene>
    <name evidence="7" type="primary">murD</name>
    <name evidence="11" type="ORF">SAMN05444411_10922</name>
</gene>
<feature type="domain" description="Mur ligase central" evidence="10">
    <location>
        <begin position="106"/>
        <end position="284"/>
    </location>
</feature>
<dbReference type="GO" id="GO:0005524">
    <property type="term" value="F:ATP binding"/>
    <property type="evidence" value="ECO:0007669"/>
    <property type="project" value="UniProtKB-UniRule"/>
</dbReference>
<evidence type="ECO:0000259" key="9">
    <source>
        <dbReference type="Pfam" id="PF02875"/>
    </source>
</evidence>
<dbReference type="Gene3D" id="3.90.190.20">
    <property type="entry name" value="Mur ligase, C-terminal domain"/>
    <property type="match status" value="1"/>
</dbReference>
<evidence type="ECO:0000256" key="2">
    <source>
        <dbReference type="ARBA" id="ARBA00004752"/>
    </source>
</evidence>
<comment type="subcellular location">
    <subcellularLocation>
        <location evidence="1 7 8">Cytoplasm</location>
    </subcellularLocation>
</comment>
<evidence type="ECO:0000256" key="1">
    <source>
        <dbReference type="ARBA" id="ARBA00004496"/>
    </source>
</evidence>
<dbReference type="Pfam" id="PF21377">
    <property type="entry name" value="MurD_N"/>
    <property type="match status" value="1"/>
</dbReference>
<dbReference type="InterPro" id="IPR004101">
    <property type="entry name" value="Mur_ligase_C"/>
</dbReference>
<evidence type="ECO:0000256" key="5">
    <source>
        <dbReference type="ARBA" id="ARBA00022741"/>
    </source>
</evidence>
<keyword evidence="7 8" id="KW-0132">Cell division</keyword>
<dbReference type="STRING" id="762486.SAMN05444411_10922"/>
<keyword evidence="3 7" id="KW-0963">Cytoplasm</keyword>
<dbReference type="PANTHER" id="PTHR43692">
    <property type="entry name" value="UDP-N-ACETYLMURAMOYLALANINE--D-GLUTAMATE LIGASE"/>
    <property type="match status" value="1"/>
</dbReference>
<comment type="pathway">
    <text evidence="2 7 8">Cell wall biogenesis; peptidoglycan biosynthesis.</text>
</comment>
<comment type="catalytic activity">
    <reaction evidence="7 8">
        <text>UDP-N-acetyl-alpha-D-muramoyl-L-alanine + D-glutamate + ATP = UDP-N-acetyl-alpha-D-muramoyl-L-alanyl-D-glutamate + ADP + phosphate + H(+)</text>
        <dbReference type="Rhea" id="RHEA:16429"/>
        <dbReference type="ChEBI" id="CHEBI:15378"/>
        <dbReference type="ChEBI" id="CHEBI:29986"/>
        <dbReference type="ChEBI" id="CHEBI:30616"/>
        <dbReference type="ChEBI" id="CHEBI:43474"/>
        <dbReference type="ChEBI" id="CHEBI:83898"/>
        <dbReference type="ChEBI" id="CHEBI:83900"/>
        <dbReference type="ChEBI" id="CHEBI:456216"/>
        <dbReference type="EC" id="6.3.2.9"/>
    </reaction>
</comment>
<dbReference type="EC" id="6.3.2.9" evidence="7 8"/>
<dbReference type="HAMAP" id="MF_00639">
    <property type="entry name" value="MurD"/>
    <property type="match status" value="1"/>
</dbReference>
<dbReference type="Pfam" id="PF02875">
    <property type="entry name" value="Mur_ligase_C"/>
    <property type="match status" value="1"/>
</dbReference>
<dbReference type="GO" id="GO:0005737">
    <property type="term" value="C:cytoplasm"/>
    <property type="evidence" value="ECO:0007669"/>
    <property type="project" value="UniProtKB-SubCell"/>
</dbReference>
<dbReference type="GO" id="GO:0071555">
    <property type="term" value="P:cell wall organization"/>
    <property type="evidence" value="ECO:0007669"/>
    <property type="project" value="UniProtKB-KW"/>
</dbReference>
<dbReference type="InterPro" id="IPR005762">
    <property type="entry name" value="MurD"/>
</dbReference>
<keyword evidence="6 7" id="KW-0067">ATP-binding</keyword>
<dbReference type="SUPFAM" id="SSF53623">
    <property type="entry name" value="MurD-like peptide ligases, catalytic domain"/>
    <property type="match status" value="1"/>
</dbReference>
<dbReference type="Gene3D" id="3.40.1190.10">
    <property type="entry name" value="Mur-like, catalytic domain"/>
    <property type="match status" value="1"/>
</dbReference>
<evidence type="ECO:0000256" key="3">
    <source>
        <dbReference type="ARBA" id="ARBA00022490"/>
    </source>
</evidence>
<evidence type="ECO:0000256" key="7">
    <source>
        <dbReference type="HAMAP-Rule" id="MF_00639"/>
    </source>
</evidence>
<comment type="similarity">
    <text evidence="7">Belongs to the MurCDEF family.</text>
</comment>
<dbReference type="SUPFAM" id="SSF53244">
    <property type="entry name" value="MurD-like peptide ligases, peptide-binding domain"/>
    <property type="match status" value="1"/>
</dbReference>
<dbReference type="InterPro" id="IPR036565">
    <property type="entry name" value="Mur-like_cat_sf"/>
</dbReference>
<evidence type="ECO:0000256" key="6">
    <source>
        <dbReference type="ARBA" id="ARBA00022840"/>
    </source>
</evidence>
<evidence type="ECO:0000256" key="8">
    <source>
        <dbReference type="RuleBase" id="RU003664"/>
    </source>
</evidence>